<dbReference type="Proteomes" id="UP000483018">
    <property type="component" value="Unassembled WGS sequence"/>
</dbReference>
<feature type="domain" description="FIST" evidence="1">
    <location>
        <begin position="20"/>
        <end position="197"/>
    </location>
</feature>
<dbReference type="PANTHER" id="PTHR40252">
    <property type="entry name" value="BLR0328 PROTEIN"/>
    <property type="match status" value="1"/>
</dbReference>
<evidence type="ECO:0000313" key="4">
    <source>
        <dbReference type="Proteomes" id="UP000483018"/>
    </source>
</evidence>
<comment type="caution">
    <text evidence="3">The sequence shown here is derived from an EMBL/GenBank/DDBJ whole genome shotgun (WGS) entry which is preliminary data.</text>
</comment>
<dbReference type="Pfam" id="PF10442">
    <property type="entry name" value="FIST_C"/>
    <property type="match status" value="1"/>
</dbReference>
<accession>A0A7C8LPJ9</accession>
<reference evidence="3 4" key="1">
    <citation type="submission" date="2019-12" db="EMBL/GenBank/DDBJ databases">
        <title>Defluviitalea raffinosedens, isolated from a biogas fermenter, genome sequencing and characterization.</title>
        <authorList>
            <person name="Rettenmaier R."/>
            <person name="Schneider M."/>
            <person name="Neuhaus K."/>
            <person name="Liebl W."/>
            <person name="Zverlov V."/>
        </authorList>
    </citation>
    <scope>NUCLEOTIDE SEQUENCE [LARGE SCALE GENOMIC DNA]</scope>
    <source>
        <strain evidence="3 4">249c-K6</strain>
    </source>
</reference>
<dbReference type="SMART" id="SM00897">
    <property type="entry name" value="FIST"/>
    <property type="match status" value="1"/>
</dbReference>
<feature type="domain" description="FIST C-domain" evidence="2">
    <location>
        <begin position="198"/>
        <end position="338"/>
    </location>
</feature>
<organism evidence="3 4">
    <name type="scientific">Defluviitalea raffinosedens</name>
    <dbReference type="NCBI Taxonomy" id="1450156"/>
    <lineage>
        <taxon>Bacteria</taxon>
        <taxon>Bacillati</taxon>
        <taxon>Bacillota</taxon>
        <taxon>Clostridia</taxon>
        <taxon>Lachnospirales</taxon>
        <taxon>Defluviitaleaceae</taxon>
        <taxon>Defluviitalea</taxon>
    </lineage>
</organism>
<dbReference type="AlphaFoldDB" id="A0A7C8LPJ9"/>
<sequence length="358" mass="40105">MYLKTINQLQSYVDQLEIKEKDQLMIIVGEQSSKVIYDLISYLNSKNINFFGGIFPSLLVETQDIREGFIVHKYHSYFTSLVAPNLLSVDVDLDSIGSCTAIVFADGLSSKMKELTDTIYNKLGNRVTYVGGGAGFYDLEHRPCIFNNEGVFEDVAVVSIIPNQSTLCVKHGWEKLAGPFSITKSNENTLTEIDCRNAFDVYQEIIENEEDIILYSTDFFEIAKDHPFGIVKNTGQELVVRDPIALNEKGEIICIADVPENSVIYVLKGNKDTLLNSSMEVARECSMNAPMKYHPLLFDCISRAMFLGEFFKQELTNIQSKLKYPLEGALSIGEISSLKNGMLEIHNKSSILGLLDIA</sequence>
<dbReference type="EMBL" id="WSLF01000008">
    <property type="protein sequence ID" value="KAE9633506.1"/>
    <property type="molecule type" value="Genomic_DNA"/>
</dbReference>
<dbReference type="InterPro" id="IPR019494">
    <property type="entry name" value="FIST_C"/>
</dbReference>
<proteinExistence type="predicted"/>
<dbReference type="OrthoDB" id="378730at2"/>
<dbReference type="SMART" id="SM01204">
    <property type="entry name" value="FIST_C"/>
    <property type="match status" value="1"/>
</dbReference>
<dbReference type="RefSeq" id="WP_158740831.1">
    <property type="nucleotide sequence ID" value="NZ_WSLF01000008.1"/>
</dbReference>
<dbReference type="InterPro" id="IPR013702">
    <property type="entry name" value="FIST_domain_N"/>
</dbReference>
<evidence type="ECO:0000259" key="1">
    <source>
        <dbReference type="SMART" id="SM00897"/>
    </source>
</evidence>
<dbReference type="Pfam" id="PF08495">
    <property type="entry name" value="FIST"/>
    <property type="match status" value="1"/>
</dbReference>
<protein>
    <submittedName>
        <fullName evidence="3">FIST domain-containing protein</fullName>
    </submittedName>
</protein>
<evidence type="ECO:0000313" key="3">
    <source>
        <dbReference type="EMBL" id="KAE9633506.1"/>
    </source>
</evidence>
<name>A0A7C8LPJ9_9FIRM</name>
<dbReference type="PANTHER" id="PTHR40252:SF2">
    <property type="entry name" value="BLR0328 PROTEIN"/>
    <property type="match status" value="1"/>
</dbReference>
<keyword evidence="4" id="KW-1185">Reference proteome</keyword>
<gene>
    <name evidence="3" type="ORF">GND95_09725</name>
</gene>
<evidence type="ECO:0000259" key="2">
    <source>
        <dbReference type="SMART" id="SM01204"/>
    </source>
</evidence>